<organism evidence="10 11">
    <name type="scientific">Candidatus Uhrbacteria bacterium CG10_big_fil_rev_8_21_14_0_10_48_11</name>
    <dbReference type="NCBI Taxonomy" id="1975037"/>
    <lineage>
        <taxon>Bacteria</taxon>
        <taxon>Candidatus Uhriibacteriota</taxon>
    </lineage>
</organism>
<feature type="transmembrane region" description="Helical" evidence="7">
    <location>
        <begin position="351"/>
        <end position="371"/>
    </location>
</feature>
<comment type="subcellular location">
    <subcellularLocation>
        <location evidence="1">Membrane</location>
        <topology evidence="1">Multi-pass membrane protein</topology>
    </subcellularLocation>
</comment>
<evidence type="ECO:0000256" key="4">
    <source>
        <dbReference type="ARBA" id="ARBA00022692"/>
    </source>
</evidence>
<evidence type="ECO:0000256" key="6">
    <source>
        <dbReference type="ARBA" id="ARBA00023136"/>
    </source>
</evidence>
<dbReference type="Gene3D" id="1.20.1530.20">
    <property type="match status" value="1"/>
</dbReference>
<feature type="transmembrane region" description="Helical" evidence="7">
    <location>
        <begin position="114"/>
        <end position="134"/>
    </location>
</feature>
<dbReference type="EMBL" id="PFET01000009">
    <property type="protein sequence ID" value="PJE75775.1"/>
    <property type="molecule type" value="Genomic_DNA"/>
</dbReference>
<dbReference type="SUPFAM" id="SSF51735">
    <property type="entry name" value="NAD(P)-binding Rossmann-fold domains"/>
    <property type="match status" value="1"/>
</dbReference>
<comment type="similarity">
    <text evidence="2">Belongs to the monovalent cation:proton antiporter 2 (CPA2) transporter (TC 2.A.37) family.</text>
</comment>
<dbReference type="Gene3D" id="3.40.50.720">
    <property type="entry name" value="NAD(P)-binding Rossmann-like Domain"/>
    <property type="match status" value="1"/>
</dbReference>
<keyword evidence="3" id="KW-0813">Transport</keyword>
<sequence>MPVIFIQLTAILTIAALVSWVMKRLEQPLMVGYIITGIIIGPAVLGLVHQSDAIETFGKIGVAFLLFLVGLRLKPKMIREVGTIALLTGVGQIIVTAILGFFLAQWLGFALLPALYVSIAFTFSSTIVILQLLYTKEEQDTLYGRIATGFMLVQDIVAMVLLLFLSSTPPNGSLSLFISFVIVKAFVVILGVYVLTAYIIPRIDRYFAESRQVLFLFALAICFLFATVFSALGFSFELGALVAGVLLSVSPYQREIASRINTLQDFFLVMFFVVLGTQVVPETLVGNWLWIVLFSLFILIADPIVVILIMRPFDYTLRTSFYTGLTVTQISEFSLVLLATGVSLGHIPQSIFGPAAMVGLITIFASSYLIMKNRQLYDFFERPLRFIFGKDNTCEIPEVTHTADTMLFGCHRLGAGIVDVLETMKLNFFVVDHNPAAIRILSVGGVKSVFGSAEDTGFLSTLPMKKAKLIISTIPEAQINLTLTTFVRQMNKLAVIICVSYHEAEAEELYAAGASYVVIPPYLGRRYLIDLIQNHRQDSAGYKGERAKHRKDLQYFKEIL</sequence>
<feature type="transmembrane region" description="Helical" evidence="7">
    <location>
        <begin position="321"/>
        <end position="345"/>
    </location>
</feature>
<dbReference type="GO" id="GO:0016020">
    <property type="term" value="C:membrane"/>
    <property type="evidence" value="ECO:0007669"/>
    <property type="project" value="UniProtKB-SubCell"/>
</dbReference>
<comment type="caution">
    <text evidence="10">The sequence shown here is derived from an EMBL/GenBank/DDBJ whole genome shotgun (WGS) entry which is preliminary data.</text>
</comment>
<feature type="transmembrane region" description="Helical" evidence="7">
    <location>
        <begin position="29"/>
        <end position="50"/>
    </location>
</feature>
<evidence type="ECO:0000259" key="8">
    <source>
        <dbReference type="Pfam" id="PF00999"/>
    </source>
</evidence>
<evidence type="ECO:0000313" key="11">
    <source>
        <dbReference type="Proteomes" id="UP000231152"/>
    </source>
</evidence>
<keyword evidence="5 7" id="KW-1133">Transmembrane helix</keyword>
<dbReference type="Pfam" id="PF00999">
    <property type="entry name" value="Na_H_Exchanger"/>
    <property type="match status" value="1"/>
</dbReference>
<feature type="transmembrane region" description="Helical" evidence="7">
    <location>
        <begin position="85"/>
        <end position="108"/>
    </location>
</feature>
<feature type="transmembrane region" description="Helical" evidence="7">
    <location>
        <begin position="146"/>
        <end position="165"/>
    </location>
</feature>
<evidence type="ECO:0000256" key="5">
    <source>
        <dbReference type="ARBA" id="ARBA00022989"/>
    </source>
</evidence>
<dbReference type="GO" id="GO:0006813">
    <property type="term" value="P:potassium ion transport"/>
    <property type="evidence" value="ECO:0007669"/>
    <property type="project" value="InterPro"/>
</dbReference>
<evidence type="ECO:0000256" key="1">
    <source>
        <dbReference type="ARBA" id="ARBA00004141"/>
    </source>
</evidence>
<protein>
    <submittedName>
        <fullName evidence="10">Uncharacterized protein</fullName>
    </submittedName>
</protein>
<dbReference type="AlphaFoldDB" id="A0A2M8LEB8"/>
<reference evidence="10 11" key="1">
    <citation type="submission" date="2017-09" db="EMBL/GenBank/DDBJ databases">
        <title>Depth-based differentiation of microbial function through sediment-hosted aquifers and enrichment of novel symbionts in the deep terrestrial subsurface.</title>
        <authorList>
            <person name="Probst A.J."/>
            <person name="Ladd B."/>
            <person name="Jarett J.K."/>
            <person name="Geller-Mcgrath D.E."/>
            <person name="Sieber C.M."/>
            <person name="Emerson J.B."/>
            <person name="Anantharaman K."/>
            <person name="Thomas B.C."/>
            <person name="Malmstrom R."/>
            <person name="Stieglmeier M."/>
            <person name="Klingl A."/>
            <person name="Woyke T."/>
            <person name="Ryan C.M."/>
            <person name="Banfield J.F."/>
        </authorList>
    </citation>
    <scope>NUCLEOTIDE SEQUENCE [LARGE SCALE GENOMIC DNA]</scope>
    <source>
        <strain evidence="10">CG10_big_fil_rev_8_21_14_0_10_48_11</strain>
    </source>
</reference>
<feature type="transmembrane region" description="Helical" evidence="7">
    <location>
        <begin position="177"/>
        <end position="201"/>
    </location>
</feature>
<dbReference type="InterPro" id="IPR006153">
    <property type="entry name" value="Cation/H_exchanger_TM"/>
</dbReference>
<feature type="domain" description="RCK N-terminal" evidence="9">
    <location>
        <begin position="406"/>
        <end position="520"/>
    </location>
</feature>
<evidence type="ECO:0000256" key="3">
    <source>
        <dbReference type="ARBA" id="ARBA00022448"/>
    </source>
</evidence>
<dbReference type="InterPro" id="IPR003148">
    <property type="entry name" value="RCK_N"/>
</dbReference>
<dbReference type="InterPro" id="IPR038770">
    <property type="entry name" value="Na+/solute_symporter_sf"/>
</dbReference>
<dbReference type="GO" id="GO:0015297">
    <property type="term" value="F:antiporter activity"/>
    <property type="evidence" value="ECO:0007669"/>
    <property type="project" value="InterPro"/>
</dbReference>
<evidence type="ECO:0000259" key="9">
    <source>
        <dbReference type="Pfam" id="PF02254"/>
    </source>
</evidence>
<proteinExistence type="inferred from homology"/>
<keyword evidence="4 7" id="KW-0812">Transmembrane</keyword>
<name>A0A2M8LEB8_9BACT</name>
<feature type="transmembrane region" description="Helical" evidence="7">
    <location>
        <begin position="6"/>
        <end position="22"/>
    </location>
</feature>
<accession>A0A2M8LEB8</accession>
<feature type="transmembrane region" description="Helical" evidence="7">
    <location>
        <begin position="287"/>
        <end position="309"/>
    </location>
</feature>
<feature type="domain" description="Cation/H+ exchanger transmembrane" evidence="8">
    <location>
        <begin position="13"/>
        <end position="364"/>
    </location>
</feature>
<dbReference type="Pfam" id="PF02254">
    <property type="entry name" value="TrkA_N"/>
    <property type="match status" value="1"/>
</dbReference>
<dbReference type="GO" id="GO:1902600">
    <property type="term" value="P:proton transmembrane transport"/>
    <property type="evidence" value="ECO:0007669"/>
    <property type="project" value="InterPro"/>
</dbReference>
<feature type="transmembrane region" description="Helical" evidence="7">
    <location>
        <begin position="56"/>
        <end position="73"/>
    </location>
</feature>
<keyword evidence="6 7" id="KW-0472">Membrane</keyword>
<gene>
    <name evidence="10" type="ORF">COV04_02425</name>
</gene>
<dbReference type="InterPro" id="IPR036291">
    <property type="entry name" value="NAD(P)-bd_dom_sf"/>
</dbReference>
<feature type="transmembrane region" description="Helical" evidence="7">
    <location>
        <begin position="213"/>
        <end position="232"/>
    </location>
</feature>
<dbReference type="PANTHER" id="PTHR42751">
    <property type="entry name" value="SODIUM/HYDROGEN EXCHANGER FAMILY/TRKA DOMAIN PROTEIN"/>
    <property type="match status" value="1"/>
</dbReference>
<dbReference type="PANTHER" id="PTHR42751:SF3">
    <property type="entry name" value="SODIUM_GLUTAMATE SYMPORTER"/>
    <property type="match status" value="1"/>
</dbReference>
<evidence type="ECO:0000313" key="10">
    <source>
        <dbReference type="EMBL" id="PJE75775.1"/>
    </source>
</evidence>
<evidence type="ECO:0000256" key="7">
    <source>
        <dbReference type="SAM" id="Phobius"/>
    </source>
</evidence>
<evidence type="ECO:0000256" key="2">
    <source>
        <dbReference type="ARBA" id="ARBA00005551"/>
    </source>
</evidence>
<dbReference type="Proteomes" id="UP000231152">
    <property type="component" value="Unassembled WGS sequence"/>
</dbReference>